<dbReference type="RefSeq" id="WP_141684563.1">
    <property type="nucleotide sequence ID" value="NZ_FLRH01000003.1"/>
</dbReference>
<dbReference type="Pfam" id="PF02057">
    <property type="entry name" value="Glyco_hydro_59"/>
    <property type="match status" value="1"/>
</dbReference>
<sequence length="637" mass="68965">MGRFLRRAVLGVPILLTVLLTGVPARAADPVATLEWNDVRQNVEGFGAASNFFVRYLDALTPGQQNQVFDALFDGSAGAGMTIVRHEPWGGGCDGDEAVRCPADRVGTKPNPLSHSMRAGEFELNCPNTPDPSGRCQPGRLRDHYQVWFHQQMAQRQPGALPWLNYHNAPEYMKAVPYDNSPVRQDQYQAFANYLSRTVQAYRSQLGVPVAILSMANEPPLSYADKTVWSHADLNRFTRDYMVPTLARDGVDVDLMLAEDVSFSDVNDAIYNDPATMAAMDIHATHAYSGGADGGWQTQPLNNCQSAPLPRAKSAGKRIWMSECTPGPTTTQQGVRNARRIHEFFTGTQGNAWVWWRYVTGDDNATLPDARGGLVTINDKTGAYEIGKTVWTTAQFSRFVRPGWKRIDTTPQPTTGVYVSSYKDPTTGRFATVVVNENTTAANVDLKLSGVSTTSLQPYRTSATENVAWRPAVAVTGGTAMLNLPGQSVTTYLGSGSYSTATEDVVDNASPLFSKTGTWTASTGASGYWGTGYWHDGTTGADTGKTATWTSPITTTGRYEVYLRYTSAPDRPDAAPVEINYAGGVTTGLTVNQRTGGGTWKLLGTWPFAPGSGDHVKISAADAGYTVADAVRFVKVG</sequence>
<dbReference type="InterPro" id="IPR033803">
    <property type="entry name" value="CBD-like_Golvesin-Xly"/>
</dbReference>
<dbReference type="EMBL" id="FLRH01000003">
    <property type="protein sequence ID" value="SBT65761.1"/>
    <property type="molecule type" value="Genomic_DNA"/>
</dbReference>
<evidence type="ECO:0000259" key="2">
    <source>
        <dbReference type="Pfam" id="PF02057"/>
    </source>
</evidence>
<organism evidence="4 5">
    <name type="scientific">Micromonospora sediminicola</name>
    <dbReference type="NCBI Taxonomy" id="946078"/>
    <lineage>
        <taxon>Bacteria</taxon>
        <taxon>Bacillati</taxon>
        <taxon>Actinomycetota</taxon>
        <taxon>Actinomycetes</taxon>
        <taxon>Micromonosporales</taxon>
        <taxon>Micromonosporaceae</taxon>
        <taxon>Micromonospora</taxon>
    </lineage>
</organism>
<dbReference type="PANTHER" id="PTHR42767">
    <property type="entry name" value="ENDO-BETA-1,6-GALACTANASE"/>
    <property type="match status" value="1"/>
</dbReference>
<reference evidence="5" key="1">
    <citation type="submission" date="2016-06" db="EMBL/GenBank/DDBJ databases">
        <authorList>
            <person name="Varghese N."/>
            <person name="Submissions Spin"/>
        </authorList>
    </citation>
    <scope>NUCLEOTIDE SEQUENCE [LARGE SCALE GENOMIC DNA]</scope>
    <source>
        <strain evidence="5">DSM 45794</strain>
    </source>
</reference>
<feature type="domain" description="Golvesin/Xly CBD-like" evidence="3">
    <location>
        <begin position="505"/>
        <end position="634"/>
    </location>
</feature>
<evidence type="ECO:0000313" key="5">
    <source>
        <dbReference type="Proteomes" id="UP000199558"/>
    </source>
</evidence>
<dbReference type="GO" id="GO:0004553">
    <property type="term" value="F:hydrolase activity, hydrolyzing O-glycosyl compounds"/>
    <property type="evidence" value="ECO:0007669"/>
    <property type="project" value="InterPro"/>
</dbReference>
<keyword evidence="4" id="KW-0378">Hydrolase</keyword>
<dbReference type="InterPro" id="IPR039743">
    <property type="entry name" value="6GAL/EXGAL"/>
</dbReference>
<dbReference type="Proteomes" id="UP000199558">
    <property type="component" value="Unassembled WGS sequence"/>
</dbReference>
<dbReference type="Gene3D" id="3.20.20.80">
    <property type="entry name" value="Glycosidases"/>
    <property type="match status" value="1"/>
</dbReference>
<evidence type="ECO:0000259" key="3">
    <source>
        <dbReference type="Pfam" id="PF25275"/>
    </source>
</evidence>
<keyword evidence="5" id="KW-1185">Reference proteome</keyword>
<name>A0A1A9B9L1_9ACTN</name>
<dbReference type="SUPFAM" id="SSF51445">
    <property type="entry name" value="(Trans)glycosidases"/>
    <property type="match status" value="1"/>
</dbReference>
<feature type="chain" id="PRO_5008384000" evidence="1">
    <location>
        <begin position="28"/>
        <end position="637"/>
    </location>
</feature>
<keyword evidence="1" id="KW-0732">Signal</keyword>
<dbReference type="Pfam" id="PF25275">
    <property type="entry name" value="Golvesin_C"/>
    <property type="match status" value="1"/>
</dbReference>
<dbReference type="InterPro" id="IPR017853">
    <property type="entry name" value="GH"/>
</dbReference>
<dbReference type="SUPFAM" id="SSF51011">
    <property type="entry name" value="Glycosyl hydrolase domain"/>
    <property type="match status" value="1"/>
</dbReference>
<feature type="signal peptide" evidence="1">
    <location>
        <begin position="1"/>
        <end position="27"/>
    </location>
</feature>
<dbReference type="AlphaFoldDB" id="A0A1A9B9L1"/>
<dbReference type="Gene3D" id="2.60.40.1180">
    <property type="entry name" value="Golgi alpha-mannosidase II"/>
    <property type="match status" value="1"/>
</dbReference>
<dbReference type="PANTHER" id="PTHR42767:SF1">
    <property type="entry name" value="ENDO-BETA-1,6-GALACTANASE-LIKE DOMAIN-CONTAINING PROTEIN"/>
    <property type="match status" value="1"/>
</dbReference>
<dbReference type="InterPro" id="IPR049161">
    <property type="entry name" value="GH59_cat"/>
</dbReference>
<accession>A0A1A9B9L1</accession>
<protein>
    <submittedName>
        <fullName evidence="4">O-Glycosyl hydrolase</fullName>
    </submittedName>
</protein>
<feature type="domain" description="Glycosyl hydrolase family 59 catalytic" evidence="2">
    <location>
        <begin position="144"/>
        <end position="397"/>
    </location>
</feature>
<dbReference type="STRING" id="946078.GA0070622_2768"/>
<gene>
    <name evidence="4" type="ORF">GA0070622_2768</name>
</gene>
<evidence type="ECO:0000313" key="4">
    <source>
        <dbReference type="EMBL" id="SBT65761.1"/>
    </source>
</evidence>
<evidence type="ECO:0000256" key="1">
    <source>
        <dbReference type="SAM" id="SignalP"/>
    </source>
</evidence>
<dbReference type="InterPro" id="IPR013780">
    <property type="entry name" value="Glyco_hydro_b"/>
</dbReference>
<proteinExistence type="predicted"/>
<dbReference type="OrthoDB" id="9806701at2"/>